<dbReference type="FunFam" id="3.30.565.10:FF:000006">
    <property type="entry name" value="Sensor histidine kinase WalK"/>
    <property type="match status" value="1"/>
</dbReference>
<dbReference type="InterPro" id="IPR036890">
    <property type="entry name" value="HATPase_C_sf"/>
</dbReference>
<keyword evidence="6" id="KW-0808">Transferase</keyword>
<dbReference type="InterPro" id="IPR003661">
    <property type="entry name" value="HisK_dim/P_dom"/>
</dbReference>
<evidence type="ECO:0000256" key="12">
    <source>
        <dbReference type="ARBA" id="ARBA00023012"/>
    </source>
</evidence>
<dbReference type="SUPFAM" id="SSF47384">
    <property type="entry name" value="Homodimeric domain of signal transducing histidine kinase"/>
    <property type="match status" value="1"/>
</dbReference>
<dbReference type="OrthoDB" id="9801651at2"/>
<dbReference type="InterPro" id="IPR000700">
    <property type="entry name" value="PAS-assoc_C"/>
</dbReference>
<feature type="transmembrane region" description="Helical" evidence="14">
    <location>
        <begin position="166"/>
        <end position="195"/>
    </location>
</feature>
<feature type="transmembrane region" description="Helical" evidence="14">
    <location>
        <begin position="21"/>
        <end position="39"/>
    </location>
</feature>
<dbReference type="FunFam" id="1.10.287.130:FF:000038">
    <property type="entry name" value="Sensory transduction histidine kinase"/>
    <property type="match status" value="1"/>
</dbReference>
<evidence type="ECO:0000259" key="16">
    <source>
        <dbReference type="PROSITE" id="PS50112"/>
    </source>
</evidence>
<keyword evidence="9" id="KW-0418">Kinase</keyword>
<evidence type="ECO:0000256" key="10">
    <source>
        <dbReference type="ARBA" id="ARBA00022840"/>
    </source>
</evidence>
<organism evidence="18 19">
    <name type="scientific">Skermanella aerolata</name>
    <dbReference type="NCBI Taxonomy" id="393310"/>
    <lineage>
        <taxon>Bacteria</taxon>
        <taxon>Pseudomonadati</taxon>
        <taxon>Pseudomonadota</taxon>
        <taxon>Alphaproteobacteria</taxon>
        <taxon>Rhodospirillales</taxon>
        <taxon>Azospirillaceae</taxon>
        <taxon>Skermanella</taxon>
    </lineage>
</organism>
<dbReference type="Gene3D" id="1.10.287.130">
    <property type="match status" value="1"/>
</dbReference>
<comment type="subcellular location">
    <subcellularLocation>
        <location evidence="2">Cell membrane</location>
        <topology evidence="2">Multi-pass membrane protein</topology>
    </subcellularLocation>
</comment>
<evidence type="ECO:0000256" key="13">
    <source>
        <dbReference type="ARBA" id="ARBA00023136"/>
    </source>
</evidence>
<evidence type="ECO:0000256" key="1">
    <source>
        <dbReference type="ARBA" id="ARBA00000085"/>
    </source>
</evidence>
<dbReference type="InterPro" id="IPR005467">
    <property type="entry name" value="His_kinase_dom"/>
</dbReference>
<evidence type="ECO:0000256" key="14">
    <source>
        <dbReference type="SAM" id="Phobius"/>
    </source>
</evidence>
<dbReference type="CDD" id="cd00130">
    <property type="entry name" value="PAS"/>
    <property type="match status" value="1"/>
</dbReference>
<reference evidence="18 19" key="1">
    <citation type="submission" date="2019-07" db="EMBL/GenBank/DDBJ databases">
        <title>Whole genome shotgun sequence of Skermanella aerolata NBRC 106429.</title>
        <authorList>
            <person name="Hosoyama A."/>
            <person name="Uohara A."/>
            <person name="Ohji S."/>
            <person name="Ichikawa N."/>
        </authorList>
    </citation>
    <scope>NUCLEOTIDE SEQUENCE [LARGE SCALE GENOMIC DNA]</scope>
    <source>
        <strain evidence="18 19">NBRC 106429</strain>
    </source>
</reference>
<evidence type="ECO:0000256" key="11">
    <source>
        <dbReference type="ARBA" id="ARBA00022989"/>
    </source>
</evidence>
<dbReference type="NCBIfam" id="TIGR00229">
    <property type="entry name" value="sensory_box"/>
    <property type="match status" value="1"/>
</dbReference>
<keyword evidence="12" id="KW-0902">Two-component regulatory system</keyword>
<comment type="catalytic activity">
    <reaction evidence="1">
        <text>ATP + protein L-histidine = ADP + protein N-phospho-L-histidine.</text>
        <dbReference type="EC" id="2.7.13.3"/>
    </reaction>
</comment>
<evidence type="ECO:0000256" key="3">
    <source>
        <dbReference type="ARBA" id="ARBA00012438"/>
    </source>
</evidence>
<dbReference type="GO" id="GO:0000155">
    <property type="term" value="F:phosphorelay sensor kinase activity"/>
    <property type="evidence" value="ECO:0007669"/>
    <property type="project" value="InterPro"/>
</dbReference>
<comment type="caution">
    <text evidence="18">The sequence shown here is derived from an EMBL/GenBank/DDBJ whole genome shotgun (WGS) entry which is preliminary data.</text>
</comment>
<feature type="domain" description="Histidine kinase" evidence="15">
    <location>
        <begin position="350"/>
        <end position="571"/>
    </location>
</feature>
<evidence type="ECO:0000256" key="2">
    <source>
        <dbReference type="ARBA" id="ARBA00004651"/>
    </source>
</evidence>
<feature type="transmembrane region" description="Helical" evidence="14">
    <location>
        <begin position="51"/>
        <end position="72"/>
    </location>
</feature>
<dbReference type="SMART" id="SM00091">
    <property type="entry name" value="PAS"/>
    <property type="match status" value="1"/>
</dbReference>
<feature type="domain" description="PAS" evidence="16">
    <location>
        <begin position="202"/>
        <end position="272"/>
    </location>
</feature>
<keyword evidence="4" id="KW-1003">Cell membrane</keyword>
<evidence type="ECO:0000259" key="17">
    <source>
        <dbReference type="PROSITE" id="PS50113"/>
    </source>
</evidence>
<evidence type="ECO:0000256" key="5">
    <source>
        <dbReference type="ARBA" id="ARBA00022553"/>
    </source>
</evidence>
<dbReference type="EMBL" id="BJYZ01000027">
    <property type="protein sequence ID" value="GEO41335.1"/>
    <property type="molecule type" value="Genomic_DNA"/>
</dbReference>
<dbReference type="CDD" id="cd00082">
    <property type="entry name" value="HisKA"/>
    <property type="match status" value="1"/>
</dbReference>
<dbReference type="PROSITE" id="PS50112">
    <property type="entry name" value="PAS"/>
    <property type="match status" value="1"/>
</dbReference>
<dbReference type="Pfam" id="PF02518">
    <property type="entry name" value="HATPase_c"/>
    <property type="match status" value="1"/>
</dbReference>
<dbReference type="GO" id="GO:0005524">
    <property type="term" value="F:ATP binding"/>
    <property type="evidence" value="ECO:0007669"/>
    <property type="project" value="UniProtKB-KW"/>
</dbReference>
<dbReference type="PROSITE" id="PS50109">
    <property type="entry name" value="HIS_KIN"/>
    <property type="match status" value="1"/>
</dbReference>
<evidence type="ECO:0000256" key="7">
    <source>
        <dbReference type="ARBA" id="ARBA00022692"/>
    </source>
</evidence>
<feature type="transmembrane region" description="Helical" evidence="14">
    <location>
        <begin position="109"/>
        <end position="131"/>
    </location>
</feature>
<dbReference type="InterPro" id="IPR013655">
    <property type="entry name" value="PAS_fold_3"/>
</dbReference>
<evidence type="ECO:0000256" key="6">
    <source>
        <dbReference type="ARBA" id="ARBA00022679"/>
    </source>
</evidence>
<dbReference type="InterPro" id="IPR000014">
    <property type="entry name" value="PAS"/>
</dbReference>
<dbReference type="Gene3D" id="3.30.565.10">
    <property type="entry name" value="Histidine kinase-like ATPase, C-terminal domain"/>
    <property type="match status" value="1"/>
</dbReference>
<feature type="transmembrane region" description="Helical" evidence="14">
    <location>
        <begin position="84"/>
        <end position="103"/>
    </location>
</feature>
<dbReference type="GO" id="GO:0005886">
    <property type="term" value="C:plasma membrane"/>
    <property type="evidence" value="ECO:0007669"/>
    <property type="project" value="UniProtKB-SubCell"/>
</dbReference>
<keyword evidence="5" id="KW-0597">Phosphoprotein</keyword>
<keyword evidence="13 14" id="KW-0472">Membrane</keyword>
<accession>A0A512DXX8</accession>
<dbReference type="InterPro" id="IPR004358">
    <property type="entry name" value="Sig_transdc_His_kin-like_C"/>
</dbReference>
<evidence type="ECO:0000259" key="15">
    <source>
        <dbReference type="PROSITE" id="PS50109"/>
    </source>
</evidence>
<gene>
    <name evidence="18" type="ORF">SAE02_54830</name>
</gene>
<dbReference type="SMART" id="SM00388">
    <property type="entry name" value="HisKA"/>
    <property type="match status" value="1"/>
</dbReference>
<evidence type="ECO:0000313" key="19">
    <source>
        <dbReference type="Proteomes" id="UP000321523"/>
    </source>
</evidence>
<keyword evidence="10" id="KW-0067">ATP-binding</keyword>
<dbReference type="PANTHER" id="PTHR43711:SF26">
    <property type="entry name" value="SENSOR HISTIDINE KINASE RCSC"/>
    <property type="match status" value="1"/>
</dbReference>
<name>A0A512DXX8_9PROT</name>
<evidence type="ECO:0000313" key="18">
    <source>
        <dbReference type="EMBL" id="GEO41335.1"/>
    </source>
</evidence>
<evidence type="ECO:0000256" key="9">
    <source>
        <dbReference type="ARBA" id="ARBA00022777"/>
    </source>
</evidence>
<keyword evidence="19" id="KW-1185">Reference proteome</keyword>
<feature type="transmembrane region" description="Helical" evidence="14">
    <location>
        <begin position="143"/>
        <end position="160"/>
    </location>
</feature>
<dbReference type="Pfam" id="PF00512">
    <property type="entry name" value="HisKA"/>
    <property type="match status" value="1"/>
</dbReference>
<dbReference type="InterPro" id="IPR036097">
    <property type="entry name" value="HisK_dim/P_sf"/>
</dbReference>
<dbReference type="InterPro" id="IPR011620">
    <property type="entry name" value="Sig_transdc_His_kinase_LytS_TM"/>
</dbReference>
<dbReference type="Proteomes" id="UP000321523">
    <property type="component" value="Unassembled WGS sequence"/>
</dbReference>
<dbReference type="GO" id="GO:0071555">
    <property type="term" value="P:cell wall organization"/>
    <property type="evidence" value="ECO:0007669"/>
    <property type="project" value="InterPro"/>
</dbReference>
<dbReference type="EC" id="2.7.13.3" evidence="3"/>
<keyword evidence="8" id="KW-0547">Nucleotide-binding</keyword>
<feature type="domain" description="PAC" evidence="17">
    <location>
        <begin position="275"/>
        <end position="332"/>
    </location>
</feature>
<dbReference type="Gene3D" id="3.30.450.20">
    <property type="entry name" value="PAS domain"/>
    <property type="match status" value="1"/>
</dbReference>
<dbReference type="PANTHER" id="PTHR43711">
    <property type="entry name" value="TWO-COMPONENT HISTIDINE KINASE"/>
    <property type="match status" value="1"/>
</dbReference>
<keyword evidence="7 14" id="KW-0812">Transmembrane</keyword>
<dbReference type="SMART" id="SM00387">
    <property type="entry name" value="HATPase_c"/>
    <property type="match status" value="1"/>
</dbReference>
<dbReference type="InterPro" id="IPR035965">
    <property type="entry name" value="PAS-like_dom_sf"/>
</dbReference>
<keyword evidence="11 14" id="KW-1133">Transmembrane helix</keyword>
<dbReference type="SUPFAM" id="SSF55874">
    <property type="entry name" value="ATPase domain of HSP90 chaperone/DNA topoisomerase II/histidine kinase"/>
    <property type="match status" value="1"/>
</dbReference>
<evidence type="ECO:0000256" key="4">
    <source>
        <dbReference type="ARBA" id="ARBA00022475"/>
    </source>
</evidence>
<proteinExistence type="predicted"/>
<dbReference type="Pfam" id="PF08447">
    <property type="entry name" value="PAS_3"/>
    <property type="match status" value="1"/>
</dbReference>
<sequence length="582" mass="62345">MLVNSPPLHDIMIELAQHTGLFALLVLAFSHIIHASHLYRSRWRSVLMGTVFGIFSVACMMIPITVGGGLILDGRNVMMALSGLLGGPVSAAVSAVPALAYRISIGGPAVLAGCGSILLSAVLGSLVWWQASRSGRRSCFRDLVLLGALAGGLGQLPIFLLPTREIAWHFVTVAALPLALSTAGGIILLGSLLLIELRRLVEEDKLRLLAGHTTDIIVRSTLSGRQLYVSPACREILGFDADELVGTSLTAVIHPDDMTTVQDVMRSLTPEHPRQMFTCRSRRADGSYVWLEVTLRLVPATSSNTLYNGPAEIVSVARDISKRKAVEAQLAAAKAQAEAASRAKSGFLANMSHELRTPLNAIIGFAELIRTETMGPVGNRTYCDYAKDIHDSGHHLLSLINDVLDLSKIEADRMVLDEETVDLNTVVATCIRMSRTQATRGGVSLVADIDPSATLVRGEQRRLMQVVLNLISNAVKYTRQGGSVTIATRMNADGALELSVRDTGCGIAERDLAVVMQPFGQIDNPYNRINQGTGLGLPLARRLVELHDGVLLLESKVGVGTTATVKLPADRVIDTVALGSIA</sequence>
<dbReference type="Pfam" id="PF07694">
    <property type="entry name" value="5TM-5TMR_LYT"/>
    <property type="match status" value="1"/>
</dbReference>
<dbReference type="InterPro" id="IPR003594">
    <property type="entry name" value="HATPase_dom"/>
</dbReference>
<evidence type="ECO:0000256" key="8">
    <source>
        <dbReference type="ARBA" id="ARBA00022741"/>
    </source>
</evidence>
<dbReference type="InterPro" id="IPR050736">
    <property type="entry name" value="Sensor_HK_Regulatory"/>
</dbReference>
<protein>
    <recommendedName>
        <fullName evidence="3">histidine kinase</fullName>
        <ecNumber evidence="3">2.7.13.3</ecNumber>
    </recommendedName>
</protein>
<dbReference type="PRINTS" id="PR00344">
    <property type="entry name" value="BCTRLSENSOR"/>
</dbReference>
<dbReference type="AlphaFoldDB" id="A0A512DXX8"/>
<dbReference type="PROSITE" id="PS50113">
    <property type="entry name" value="PAC"/>
    <property type="match status" value="1"/>
</dbReference>
<dbReference type="SUPFAM" id="SSF55785">
    <property type="entry name" value="PYP-like sensor domain (PAS domain)"/>
    <property type="match status" value="1"/>
</dbReference>